<feature type="domain" description="Kinesin motor" evidence="10">
    <location>
        <begin position="15"/>
        <end position="329"/>
    </location>
</feature>
<keyword evidence="7" id="KW-0206">Cytoskeleton</keyword>
<evidence type="ECO:0000256" key="8">
    <source>
        <dbReference type="PROSITE-ProRule" id="PRU00283"/>
    </source>
</evidence>
<dbReference type="InterPro" id="IPR027640">
    <property type="entry name" value="Kinesin-like_fam"/>
</dbReference>
<reference evidence="11" key="3">
    <citation type="submission" date="2025-09" db="UniProtKB">
        <authorList>
            <consortium name="Ensembl"/>
        </authorList>
    </citation>
    <scope>IDENTIFICATION</scope>
</reference>
<dbReference type="PROSITE" id="PS00411">
    <property type="entry name" value="KINESIN_MOTOR_1"/>
    <property type="match status" value="1"/>
</dbReference>
<dbReference type="InterPro" id="IPR019821">
    <property type="entry name" value="Kinesin_motor_CS"/>
</dbReference>
<dbReference type="PRINTS" id="PR00380">
    <property type="entry name" value="KINESINHEAVY"/>
</dbReference>
<dbReference type="PROSITE" id="PS50067">
    <property type="entry name" value="KINESIN_MOTOR_2"/>
    <property type="match status" value="1"/>
</dbReference>
<reference evidence="11" key="2">
    <citation type="submission" date="2025-08" db="UniProtKB">
        <authorList>
            <consortium name="Ensembl"/>
        </authorList>
    </citation>
    <scope>IDENTIFICATION</scope>
</reference>
<accession>A0A672HGT5</accession>
<protein>
    <recommendedName>
        <fullName evidence="9">Kinesin-like protein</fullName>
    </recommendedName>
</protein>
<keyword evidence="4 8" id="KW-0547">Nucleotide-binding</keyword>
<dbReference type="InterPro" id="IPR001752">
    <property type="entry name" value="Kinesin_motor_dom"/>
</dbReference>
<evidence type="ECO:0000256" key="2">
    <source>
        <dbReference type="ARBA" id="ARBA00022490"/>
    </source>
</evidence>
<dbReference type="SMART" id="SM00129">
    <property type="entry name" value="KISc"/>
    <property type="match status" value="1"/>
</dbReference>
<dbReference type="PANTHER" id="PTHR47971:SF8">
    <property type="entry name" value="KINESIN-LIKE PROTEIN"/>
    <property type="match status" value="1"/>
</dbReference>
<keyword evidence="3 9" id="KW-0493">Microtubule</keyword>
<dbReference type="PANTHER" id="PTHR47971">
    <property type="entry name" value="KINESIN-RELATED PROTEIN 6"/>
    <property type="match status" value="1"/>
</dbReference>
<organism evidence="11 12">
    <name type="scientific">Salarias fasciatus</name>
    <name type="common">Jewelled blenny</name>
    <name type="synonym">Blennius fasciatus</name>
    <dbReference type="NCBI Taxonomy" id="181472"/>
    <lineage>
        <taxon>Eukaryota</taxon>
        <taxon>Metazoa</taxon>
        <taxon>Chordata</taxon>
        <taxon>Craniata</taxon>
        <taxon>Vertebrata</taxon>
        <taxon>Euteleostomi</taxon>
        <taxon>Actinopterygii</taxon>
        <taxon>Neopterygii</taxon>
        <taxon>Teleostei</taxon>
        <taxon>Neoteleostei</taxon>
        <taxon>Acanthomorphata</taxon>
        <taxon>Ovalentaria</taxon>
        <taxon>Blenniimorphae</taxon>
        <taxon>Blenniiformes</taxon>
        <taxon>Blennioidei</taxon>
        <taxon>Blenniidae</taxon>
        <taxon>Salariinae</taxon>
        <taxon>Salarias</taxon>
    </lineage>
</organism>
<dbReference type="Proteomes" id="UP000472267">
    <property type="component" value="Chromosome 13"/>
</dbReference>
<dbReference type="Ensembl" id="ENSSFAT00005029348.1">
    <property type="protein sequence ID" value="ENSSFAP00005028287.1"/>
    <property type="gene ID" value="ENSSFAG00005014439.1"/>
</dbReference>
<feature type="binding site" evidence="8">
    <location>
        <begin position="97"/>
        <end position="104"/>
    </location>
    <ligand>
        <name>ATP</name>
        <dbReference type="ChEBI" id="CHEBI:30616"/>
    </ligand>
</feature>
<comment type="similarity">
    <text evidence="8 9">Belongs to the TRAFAC class myosin-kinesin ATPase superfamily. Kinesin family.</text>
</comment>
<dbReference type="Pfam" id="PF00225">
    <property type="entry name" value="Kinesin"/>
    <property type="match status" value="2"/>
</dbReference>
<dbReference type="GO" id="GO:0005874">
    <property type="term" value="C:microtubule"/>
    <property type="evidence" value="ECO:0007669"/>
    <property type="project" value="UniProtKB-KW"/>
</dbReference>
<reference evidence="11" key="1">
    <citation type="submission" date="2019-06" db="EMBL/GenBank/DDBJ databases">
        <authorList>
            <consortium name="Wellcome Sanger Institute Data Sharing"/>
        </authorList>
    </citation>
    <scope>NUCLEOTIDE SEQUENCE [LARGE SCALE GENOMIC DNA]</scope>
</reference>
<evidence type="ECO:0000256" key="6">
    <source>
        <dbReference type="ARBA" id="ARBA00023175"/>
    </source>
</evidence>
<keyword evidence="5 8" id="KW-0067">ATP-binding</keyword>
<evidence type="ECO:0000256" key="7">
    <source>
        <dbReference type="ARBA" id="ARBA00023212"/>
    </source>
</evidence>
<dbReference type="GO" id="GO:0005524">
    <property type="term" value="F:ATP binding"/>
    <property type="evidence" value="ECO:0007669"/>
    <property type="project" value="UniProtKB-UniRule"/>
</dbReference>
<dbReference type="GO" id="GO:0008017">
    <property type="term" value="F:microtubule binding"/>
    <property type="evidence" value="ECO:0007669"/>
    <property type="project" value="InterPro"/>
</dbReference>
<evidence type="ECO:0000256" key="4">
    <source>
        <dbReference type="ARBA" id="ARBA00022741"/>
    </source>
</evidence>
<proteinExistence type="inferred from homology"/>
<dbReference type="SUPFAM" id="SSF52540">
    <property type="entry name" value="P-loop containing nucleoside triphosphate hydrolases"/>
    <property type="match status" value="1"/>
</dbReference>
<keyword evidence="12" id="KW-1185">Reference proteome</keyword>
<evidence type="ECO:0000256" key="1">
    <source>
        <dbReference type="ARBA" id="ARBA00004245"/>
    </source>
</evidence>
<dbReference type="InterPro" id="IPR027417">
    <property type="entry name" value="P-loop_NTPase"/>
</dbReference>
<dbReference type="AlphaFoldDB" id="A0A672HGT5"/>
<dbReference type="Gene3D" id="3.40.850.10">
    <property type="entry name" value="Kinesin motor domain"/>
    <property type="match status" value="2"/>
</dbReference>
<sequence>HFGHNRAALVQMISDFRATLNCAPPTSNDLKELKDMDIITIPTKDLVIVHEPKLKVDQTQYLDNQDPRVHRYIARYTARPLVQNIVEGRMATCFTYGQTGSGKTHIRHITGKNQNESKGIHTLSDVFFIVCASRPDQDGGRISRCAAPQAGSTLYYVYVTASSCYRNKQVQVVRLQEREVHCTEDVLKLIQVGNSCRTSGQTSANIHSSWSHAMFQIILRHRGKMHGKFSLIDLAGNERATDTSCADRQIHIEGAEINKSLLALKECIRALGRNTEYTLFRGNKLSMTLRDSFTGKNSRTCMIATITPGLDSCEGTLNTLQYASRWRVLPRFSLWFLHVLFIYSSCSLPEEEVLLQLFSFDEAVSQMVQMEEQVLKDHWAVFQVRRQVRSPESRYLEIRLYVPRKLHQRDGVQVRPRTH</sequence>
<dbReference type="InterPro" id="IPR036961">
    <property type="entry name" value="Kinesin_motor_dom_sf"/>
</dbReference>
<dbReference type="GO" id="GO:0003777">
    <property type="term" value="F:microtubule motor activity"/>
    <property type="evidence" value="ECO:0007669"/>
    <property type="project" value="InterPro"/>
</dbReference>
<evidence type="ECO:0000256" key="3">
    <source>
        <dbReference type="ARBA" id="ARBA00022701"/>
    </source>
</evidence>
<dbReference type="GO" id="GO:0007018">
    <property type="term" value="P:microtubule-based movement"/>
    <property type="evidence" value="ECO:0007669"/>
    <property type="project" value="InterPro"/>
</dbReference>
<evidence type="ECO:0000256" key="5">
    <source>
        <dbReference type="ARBA" id="ARBA00022840"/>
    </source>
</evidence>
<dbReference type="GO" id="GO:0007019">
    <property type="term" value="P:microtubule depolymerization"/>
    <property type="evidence" value="ECO:0007669"/>
    <property type="project" value="TreeGrafter"/>
</dbReference>
<keyword evidence="6 8" id="KW-0505">Motor protein</keyword>
<evidence type="ECO:0000256" key="9">
    <source>
        <dbReference type="RuleBase" id="RU000394"/>
    </source>
</evidence>
<evidence type="ECO:0000313" key="12">
    <source>
        <dbReference type="Proteomes" id="UP000472267"/>
    </source>
</evidence>
<comment type="subcellular location">
    <subcellularLocation>
        <location evidence="1">Cytoplasm</location>
        <location evidence="1">Cytoskeleton</location>
    </subcellularLocation>
</comment>
<evidence type="ECO:0000313" key="11">
    <source>
        <dbReference type="Ensembl" id="ENSSFAP00005028287.1"/>
    </source>
</evidence>
<keyword evidence="2" id="KW-0963">Cytoplasm</keyword>
<name>A0A672HGT5_SALFA</name>
<evidence type="ECO:0000259" key="10">
    <source>
        <dbReference type="PROSITE" id="PS50067"/>
    </source>
</evidence>